<proteinExistence type="predicted"/>
<dbReference type="Proteomes" id="UP000035680">
    <property type="component" value="Unassembled WGS sequence"/>
</dbReference>
<dbReference type="WBParaSite" id="SVE_2028000.1">
    <property type="protein sequence ID" value="SVE_2028000.1"/>
    <property type="gene ID" value="SVE_2028000"/>
</dbReference>
<reference evidence="1" key="1">
    <citation type="submission" date="2014-07" db="EMBL/GenBank/DDBJ databases">
        <authorList>
            <person name="Martin A.A"/>
            <person name="De Silva N."/>
        </authorList>
    </citation>
    <scope>NUCLEOTIDE SEQUENCE</scope>
</reference>
<dbReference type="AlphaFoldDB" id="A0A0K0G697"/>
<name>A0A0K0G697_STRVS</name>
<organism evidence="1 2">
    <name type="scientific">Strongyloides venezuelensis</name>
    <name type="common">Threadworm</name>
    <dbReference type="NCBI Taxonomy" id="75913"/>
    <lineage>
        <taxon>Eukaryota</taxon>
        <taxon>Metazoa</taxon>
        <taxon>Ecdysozoa</taxon>
        <taxon>Nematoda</taxon>
        <taxon>Chromadorea</taxon>
        <taxon>Rhabditida</taxon>
        <taxon>Tylenchina</taxon>
        <taxon>Panagrolaimomorpha</taxon>
        <taxon>Strongyloidoidea</taxon>
        <taxon>Strongyloididae</taxon>
        <taxon>Strongyloides</taxon>
    </lineage>
</organism>
<evidence type="ECO:0000313" key="1">
    <source>
        <dbReference type="Proteomes" id="UP000035680"/>
    </source>
</evidence>
<protein>
    <submittedName>
        <fullName evidence="2">Uncharacterized protein</fullName>
    </submittedName>
</protein>
<reference evidence="2" key="2">
    <citation type="submission" date="2015-08" db="UniProtKB">
        <authorList>
            <consortium name="WormBaseParasite"/>
        </authorList>
    </citation>
    <scope>IDENTIFICATION</scope>
</reference>
<evidence type="ECO:0000313" key="2">
    <source>
        <dbReference type="WBParaSite" id="SVE_2028000.1"/>
    </source>
</evidence>
<keyword evidence="1" id="KW-1185">Reference proteome</keyword>
<accession>A0A0K0G697</accession>
<sequence>MDITISIAINNVNVNVILINKRIYNAYCWPIKNNSLYENDVLSTLKDFDKTYVQAQFTFVDDVSTKRQEIIKKLDKSMRKKINRKANKNLTEEV</sequence>